<accession>A0A2M9DF72</accession>
<reference evidence="8 9" key="1">
    <citation type="submission" date="2017-01" db="EMBL/GenBank/DDBJ databases">
        <title>Genomic analysis of Xuhuaishuia manganoxidans DY6-4.</title>
        <authorList>
            <person name="Wang X."/>
        </authorList>
    </citation>
    <scope>NUCLEOTIDE SEQUENCE [LARGE SCALE GENOMIC DNA]</scope>
    <source>
        <strain evidence="8 9">DY6-4</strain>
    </source>
</reference>
<keyword evidence="4" id="KW-0812">Transmembrane</keyword>
<dbReference type="OrthoDB" id="9787346at2"/>
<protein>
    <submittedName>
        <fullName evidence="8">ZIP family metal transporter</fullName>
    </submittedName>
</protein>
<gene>
    <name evidence="8" type="ORF">BV394_04065</name>
</gene>
<dbReference type="GO" id="GO:0005385">
    <property type="term" value="F:zinc ion transmembrane transporter activity"/>
    <property type="evidence" value="ECO:0007669"/>
    <property type="project" value="TreeGrafter"/>
</dbReference>
<keyword evidence="6" id="KW-1133">Transmembrane helix</keyword>
<dbReference type="GO" id="GO:0005886">
    <property type="term" value="C:plasma membrane"/>
    <property type="evidence" value="ECO:0007669"/>
    <property type="project" value="UniProtKB-SubCell"/>
</dbReference>
<organism evidence="8 9">
    <name type="scientific">Brevirhabdus pacifica</name>
    <dbReference type="NCBI Taxonomy" id="1267768"/>
    <lineage>
        <taxon>Bacteria</taxon>
        <taxon>Pseudomonadati</taxon>
        <taxon>Pseudomonadota</taxon>
        <taxon>Alphaproteobacteria</taxon>
        <taxon>Rhodobacterales</taxon>
        <taxon>Paracoccaceae</taxon>
        <taxon>Brevirhabdus</taxon>
    </lineage>
</organism>
<keyword evidence="5" id="KW-0862">Zinc</keyword>
<evidence type="ECO:0000256" key="2">
    <source>
        <dbReference type="ARBA" id="ARBA00006939"/>
    </source>
</evidence>
<evidence type="ECO:0000256" key="3">
    <source>
        <dbReference type="ARBA" id="ARBA00022475"/>
    </source>
</evidence>
<dbReference type="Pfam" id="PF02535">
    <property type="entry name" value="Zip"/>
    <property type="match status" value="1"/>
</dbReference>
<dbReference type="AlphaFoldDB" id="A0A1U7DG96"/>
<evidence type="ECO:0000256" key="7">
    <source>
        <dbReference type="ARBA" id="ARBA00023136"/>
    </source>
</evidence>
<dbReference type="EMBL" id="CP019124">
    <property type="protein sequence ID" value="APX89002.1"/>
    <property type="molecule type" value="Genomic_DNA"/>
</dbReference>
<keyword evidence="7" id="KW-0472">Membrane</keyword>
<dbReference type="STRING" id="1267768.BV394_04065"/>
<evidence type="ECO:0000313" key="8">
    <source>
        <dbReference type="EMBL" id="APX89002.1"/>
    </source>
</evidence>
<dbReference type="Proteomes" id="UP000187266">
    <property type="component" value="Chromosome"/>
</dbReference>
<evidence type="ECO:0000256" key="6">
    <source>
        <dbReference type="ARBA" id="ARBA00022989"/>
    </source>
</evidence>
<sequence>MPELSPIELGFLGSLAAGLMTSVGALPVLFGRRPSRSMRDTSLGFAAGVMLAASFFSLIIPALDAAELRLGAGAWPALIVCISILLGMGAVALMNELLPHEHFKTGREGPEAASLRRIWLFIVAITIHNFPEGLAVGVGFGAEGVESGLPLAIGIGLQNAPEGLAVAVALLGENYSRRRSFGIAALTGLVEPLGGILGAAVITISQPLLPWGLAFAAGAMLYVISHEIIPETHRSGHQNHATAGLAVGLVVMLFLDVYLAA</sequence>
<proteinExistence type="inferred from homology"/>
<keyword evidence="3" id="KW-1003">Cell membrane</keyword>
<accession>A0A1U7DG96</accession>
<evidence type="ECO:0000256" key="4">
    <source>
        <dbReference type="ARBA" id="ARBA00022692"/>
    </source>
</evidence>
<dbReference type="RefSeq" id="WP_076979025.1">
    <property type="nucleotide sequence ID" value="NZ_CP019124.1"/>
</dbReference>
<dbReference type="PANTHER" id="PTHR11040">
    <property type="entry name" value="ZINC/IRON TRANSPORTER"/>
    <property type="match status" value="1"/>
</dbReference>
<comment type="subcellular location">
    <subcellularLocation>
        <location evidence="1">Cell membrane</location>
        <topology evidence="1">Multi-pass membrane protein</topology>
    </subcellularLocation>
</comment>
<dbReference type="PANTHER" id="PTHR11040:SF211">
    <property type="entry name" value="ZINC TRANSPORTER ZIP11"/>
    <property type="match status" value="1"/>
</dbReference>
<keyword evidence="9" id="KW-1185">Reference proteome</keyword>
<dbReference type="InterPro" id="IPR003689">
    <property type="entry name" value="ZIP"/>
</dbReference>
<evidence type="ECO:0000256" key="1">
    <source>
        <dbReference type="ARBA" id="ARBA00004651"/>
    </source>
</evidence>
<evidence type="ECO:0000256" key="5">
    <source>
        <dbReference type="ARBA" id="ARBA00022833"/>
    </source>
</evidence>
<evidence type="ECO:0000313" key="9">
    <source>
        <dbReference type="Proteomes" id="UP000187266"/>
    </source>
</evidence>
<name>A0A1U7DG96_9RHOB</name>
<comment type="similarity">
    <text evidence="2">Belongs to the ZIP transporter (TC 2.A.5) family.</text>
</comment>